<proteinExistence type="predicted"/>
<keyword evidence="1" id="KW-0677">Repeat</keyword>
<evidence type="ECO:0000313" key="3">
    <source>
        <dbReference type="EMBL" id="KAK1764212.1"/>
    </source>
</evidence>
<protein>
    <recommendedName>
        <fullName evidence="2">Nephrocystin 3-like N-terminal domain-containing protein</fullName>
    </recommendedName>
</protein>
<dbReference type="RefSeq" id="XP_060280425.1">
    <property type="nucleotide sequence ID" value="XM_060428746.1"/>
</dbReference>
<dbReference type="EMBL" id="MU839021">
    <property type="protein sequence ID" value="KAK1764212.1"/>
    <property type="molecule type" value="Genomic_DNA"/>
</dbReference>
<name>A0AAJ0BW93_9PEZI</name>
<dbReference type="PANTHER" id="PTHR40619:SF3">
    <property type="entry name" value="FUNGAL STAND N-TERMINAL GOODBYE DOMAIN-CONTAINING PROTEIN"/>
    <property type="match status" value="1"/>
</dbReference>
<sequence length="605" mass="67826">MADEPDSKEATDLVTEYLEKKAPEMHEAFGVGSSFNKAKSQYEAKEENLEFLETLQQYETQADEPLDFDPTHCSWEKVIDELNKAQDAAAESERRGQRFFTKGRRKLARVAPLITPGLQALSDELSILHGGLAVVFNLAHHRERNRKHILDAFEDIPEIIQMARNKSRNFPDDTNLREAIYNLRKTLLATIPCLVELLKPGTFLAKARSPFRGSDIESLLEVVQRSANQVQACAEDLRDVVIIKTHHNTETIGKTTTRIEEKLLSVGQDMGHHFGGVDSRMLELRHEQQFMVQQVTDALSSQNGMFQMLKDAVLKLLYEQEFNLATSRPRTPSYRENPAEQLASLLDKLHVPDKQDIHDLTTILQRSRASESAAATSQAGAILKSEQFQRWMGSRGSDLLLIEGHLDDSRFGKTSPMSFFSANLVQVFRGISPMVALHFFCGQHVASNDDLAGPRGLIRSLLAQLARTVLRNGPNDPSSSVNSANLDSNNHLATPTEDFCQVFRQLLRQVPSHVVVFCVIDDISRFERDGWLDDYVALMTMLFSLASDQRMRLKVLMTSPKKSRWLQGKLAPSQHMELRAGGQVLSPGTERSLWSAALGAILPGS</sequence>
<feature type="domain" description="Nephrocystin 3-like N-terminal" evidence="2">
    <location>
        <begin position="382"/>
        <end position="559"/>
    </location>
</feature>
<evidence type="ECO:0000313" key="4">
    <source>
        <dbReference type="Proteomes" id="UP001244011"/>
    </source>
</evidence>
<gene>
    <name evidence="3" type="ORF">QBC33DRAFT_547507</name>
</gene>
<evidence type="ECO:0000256" key="1">
    <source>
        <dbReference type="ARBA" id="ARBA00022737"/>
    </source>
</evidence>
<dbReference type="PANTHER" id="PTHR40619">
    <property type="entry name" value="FUNGAL STAND N-TERMINAL GOODBYE DOMAIN-CONTAINING PROTEIN"/>
    <property type="match status" value="1"/>
</dbReference>
<dbReference type="Proteomes" id="UP001244011">
    <property type="component" value="Unassembled WGS sequence"/>
</dbReference>
<organism evidence="3 4">
    <name type="scientific">Phialemonium atrogriseum</name>
    <dbReference type="NCBI Taxonomy" id="1093897"/>
    <lineage>
        <taxon>Eukaryota</taxon>
        <taxon>Fungi</taxon>
        <taxon>Dikarya</taxon>
        <taxon>Ascomycota</taxon>
        <taxon>Pezizomycotina</taxon>
        <taxon>Sordariomycetes</taxon>
        <taxon>Sordariomycetidae</taxon>
        <taxon>Cephalothecales</taxon>
        <taxon>Cephalothecaceae</taxon>
        <taxon>Phialemonium</taxon>
    </lineage>
</organism>
<evidence type="ECO:0000259" key="2">
    <source>
        <dbReference type="Pfam" id="PF24883"/>
    </source>
</evidence>
<comment type="caution">
    <text evidence="3">The sequence shown here is derived from an EMBL/GenBank/DDBJ whole genome shotgun (WGS) entry which is preliminary data.</text>
</comment>
<dbReference type="Pfam" id="PF24883">
    <property type="entry name" value="NPHP3_N"/>
    <property type="match status" value="1"/>
</dbReference>
<accession>A0AAJ0BW93</accession>
<dbReference type="AlphaFoldDB" id="A0AAJ0BW93"/>
<reference evidence="3" key="1">
    <citation type="submission" date="2023-06" db="EMBL/GenBank/DDBJ databases">
        <title>Genome-scale phylogeny and comparative genomics of the fungal order Sordariales.</title>
        <authorList>
            <consortium name="Lawrence Berkeley National Laboratory"/>
            <person name="Hensen N."/>
            <person name="Bonometti L."/>
            <person name="Westerberg I."/>
            <person name="Brannstrom I.O."/>
            <person name="Guillou S."/>
            <person name="Cros-Aarteil S."/>
            <person name="Calhoun S."/>
            <person name="Haridas S."/>
            <person name="Kuo A."/>
            <person name="Mondo S."/>
            <person name="Pangilinan J."/>
            <person name="Riley R."/>
            <person name="Labutti K."/>
            <person name="Andreopoulos B."/>
            <person name="Lipzen A."/>
            <person name="Chen C."/>
            <person name="Yanf M."/>
            <person name="Daum C."/>
            <person name="Ng V."/>
            <person name="Clum A."/>
            <person name="Steindorff A."/>
            <person name="Ohm R."/>
            <person name="Martin F."/>
            <person name="Silar P."/>
            <person name="Natvig D."/>
            <person name="Lalanne C."/>
            <person name="Gautier V."/>
            <person name="Ament-Velasquez S.L."/>
            <person name="Kruys A."/>
            <person name="Hutchinson M.I."/>
            <person name="Powell A.J."/>
            <person name="Barry K."/>
            <person name="Miller A.N."/>
            <person name="Grigoriev I.V."/>
            <person name="Debuchy R."/>
            <person name="Gladieux P."/>
            <person name="Thoren M.H."/>
            <person name="Johannesson H."/>
        </authorList>
    </citation>
    <scope>NUCLEOTIDE SEQUENCE</scope>
    <source>
        <strain evidence="3">8032-3</strain>
    </source>
</reference>
<dbReference type="InterPro" id="IPR056884">
    <property type="entry name" value="NPHP3-like_N"/>
</dbReference>
<keyword evidence="4" id="KW-1185">Reference proteome</keyword>
<dbReference type="GeneID" id="85311933"/>